<evidence type="ECO:0000256" key="9">
    <source>
        <dbReference type="ARBA" id="ARBA00022842"/>
    </source>
</evidence>
<organism evidence="17">
    <name type="scientific">candidate division WOR-3 bacterium</name>
    <dbReference type="NCBI Taxonomy" id="2052148"/>
    <lineage>
        <taxon>Bacteria</taxon>
        <taxon>Bacteria division WOR-3</taxon>
    </lineage>
</organism>
<dbReference type="Pfam" id="PF22745">
    <property type="entry name" value="Nlig-Ia"/>
    <property type="match status" value="1"/>
</dbReference>
<dbReference type="InterPro" id="IPR041663">
    <property type="entry name" value="DisA/LigA_HHH"/>
</dbReference>
<keyword evidence="9 14" id="KW-0460">Magnesium</keyword>
<evidence type="ECO:0000256" key="8">
    <source>
        <dbReference type="ARBA" id="ARBA00022833"/>
    </source>
</evidence>
<dbReference type="FunFam" id="2.40.50.140:FF:000012">
    <property type="entry name" value="DNA ligase"/>
    <property type="match status" value="1"/>
</dbReference>
<dbReference type="SUPFAM" id="SSF47781">
    <property type="entry name" value="RuvA domain 2-like"/>
    <property type="match status" value="1"/>
</dbReference>
<evidence type="ECO:0000256" key="14">
    <source>
        <dbReference type="HAMAP-Rule" id="MF_01588"/>
    </source>
</evidence>
<dbReference type="Pfam" id="PF12826">
    <property type="entry name" value="HHH_2"/>
    <property type="match status" value="1"/>
</dbReference>
<accession>A0A7C0VAS0</accession>
<feature type="binding site" evidence="14">
    <location>
        <position position="138"/>
    </location>
    <ligand>
        <name>NAD(+)</name>
        <dbReference type="ChEBI" id="CHEBI:57540"/>
    </ligand>
</feature>
<evidence type="ECO:0000313" key="17">
    <source>
        <dbReference type="EMBL" id="HDI83247.1"/>
    </source>
</evidence>
<evidence type="ECO:0000256" key="1">
    <source>
        <dbReference type="ARBA" id="ARBA00004067"/>
    </source>
</evidence>
<dbReference type="PANTHER" id="PTHR23389">
    <property type="entry name" value="CHROMOSOME TRANSMISSION FIDELITY FACTOR 18"/>
    <property type="match status" value="1"/>
</dbReference>
<dbReference type="InterPro" id="IPR036420">
    <property type="entry name" value="BRCT_dom_sf"/>
</dbReference>
<dbReference type="GO" id="GO:0005829">
    <property type="term" value="C:cytosol"/>
    <property type="evidence" value="ECO:0007669"/>
    <property type="project" value="TreeGrafter"/>
</dbReference>
<evidence type="ECO:0000256" key="10">
    <source>
        <dbReference type="ARBA" id="ARBA00023027"/>
    </source>
</evidence>
<comment type="catalytic activity">
    <reaction evidence="12 14 15">
        <text>NAD(+) + (deoxyribonucleotide)n-3'-hydroxyl + 5'-phospho-(deoxyribonucleotide)m = (deoxyribonucleotide)n+m + AMP + beta-nicotinamide D-nucleotide.</text>
        <dbReference type="EC" id="6.5.1.2"/>
    </reaction>
</comment>
<dbReference type="PROSITE" id="PS01056">
    <property type="entry name" value="DNA_LIGASE_N2"/>
    <property type="match status" value="1"/>
</dbReference>
<dbReference type="InterPro" id="IPR001357">
    <property type="entry name" value="BRCT_dom"/>
</dbReference>
<dbReference type="Pfam" id="PF03119">
    <property type="entry name" value="DNA_ligase_ZBD"/>
    <property type="match status" value="1"/>
</dbReference>
<keyword evidence="11 14" id="KW-0234">DNA repair</keyword>
<evidence type="ECO:0000256" key="12">
    <source>
        <dbReference type="ARBA" id="ARBA00034005"/>
    </source>
</evidence>
<feature type="binding site" evidence="14">
    <location>
        <position position="409"/>
    </location>
    <ligand>
        <name>Zn(2+)</name>
        <dbReference type="ChEBI" id="CHEBI:29105"/>
    </ligand>
</feature>
<dbReference type="PANTHER" id="PTHR23389:SF9">
    <property type="entry name" value="DNA LIGASE"/>
    <property type="match status" value="1"/>
</dbReference>
<dbReference type="Pfam" id="PF00533">
    <property type="entry name" value="BRCT"/>
    <property type="match status" value="1"/>
</dbReference>
<keyword evidence="14" id="KW-0464">Manganese</keyword>
<dbReference type="Proteomes" id="UP000885847">
    <property type="component" value="Unassembled WGS sequence"/>
</dbReference>
<dbReference type="Gene3D" id="1.10.150.20">
    <property type="entry name" value="5' to 3' exonuclease, C-terminal subdomain"/>
    <property type="match status" value="2"/>
</dbReference>
<dbReference type="InterPro" id="IPR033136">
    <property type="entry name" value="DNA_ligase_CS"/>
</dbReference>
<proteinExistence type="inferred from homology"/>
<dbReference type="SUPFAM" id="SSF56091">
    <property type="entry name" value="DNA ligase/mRNA capping enzyme, catalytic domain"/>
    <property type="match status" value="1"/>
</dbReference>
<feature type="binding site" evidence="14">
    <location>
        <position position="432"/>
    </location>
    <ligand>
        <name>Zn(2+)</name>
        <dbReference type="ChEBI" id="CHEBI:29105"/>
    </ligand>
</feature>
<feature type="binding site" evidence="14">
    <location>
        <position position="176"/>
    </location>
    <ligand>
        <name>NAD(+)</name>
        <dbReference type="ChEBI" id="CHEBI:57540"/>
    </ligand>
</feature>
<feature type="binding site" evidence="14">
    <location>
        <position position="427"/>
    </location>
    <ligand>
        <name>Zn(2+)</name>
        <dbReference type="ChEBI" id="CHEBI:29105"/>
    </ligand>
</feature>
<dbReference type="NCBIfam" id="NF005932">
    <property type="entry name" value="PRK07956.1"/>
    <property type="match status" value="1"/>
</dbReference>
<dbReference type="AlphaFoldDB" id="A0A7C0VAS0"/>
<dbReference type="PIRSF" id="PIRSF001604">
    <property type="entry name" value="LigA"/>
    <property type="match status" value="1"/>
</dbReference>
<dbReference type="SMART" id="SM00532">
    <property type="entry name" value="LIGANc"/>
    <property type="match status" value="1"/>
</dbReference>
<feature type="binding site" evidence="14">
    <location>
        <position position="315"/>
    </location>
    <ligand>
        <name>NAD(+)</name>
        <dbReference type="ChEBI" id="CHEBI:57540"/>
    </ligand>
</feature>
<evidence type="ECO:0000256" key="3">
    <source>
        <dbReference type="ARBA" id="ARBA00013308"/>
    </source>
</evidence>
<reference evidence="17" key="1">
    <citation type="journal article" date="2020" name="mSystems">
        <title>Genome- and Community-Level Interaction Insights into Carbon Utilization and Element Cycling Functions of Hydrothermarchaeota in Hydrothermal Sediment.</title>
        <authorList>
            <person name="Zhou Z."/>
            <person name="Liu Y."/>
            <person name="Xu W."/>
            <person name="Pan J."/>
            <person name="Luo Z.H."/>
            <person name="Li M."/>
        </authorList>
    </citation>
    <scope>NUCLEOTIDE SEQUENCE [LARGE SCALE GENOMIC DNA]</scope>
    <source>
        <strain evidence="17">HyVt-102</strain>
    </source>
</reference>
<sequence>MIPEHIRKEVERLRKEISYHDYRYYVLNDPVISDYEYDMLVKKLKELEEKYPELITPDSPTRRIGDAITGEFPTVEHTIPMLSLDNTYSEEEVREFDRKVKRLLETDEEIEYAVELKIDGVAVSLEYRDGKFYRGSTRGNGHIGDEITNNLRAIKTVPLRLLTEEEAFMNIEVRGEVYMPRKAFEELNKEREKRGEPLFANPRNAAAGTLKNLDPKVVAERKLDIFIHTIPEPPHGLRTHASSIEKMREIGFKVTPFLRVVKGIDAVFPIIEEWNEKRKELDFDIDGMVIKVNDFTLQRNLGETEKAPRWAIAYKFPAEQAVTKLVKIELSVGRTGVVTPVAILEPVFISGTTVSRATLHNEDEIRRKDIRVGDYVVVEKGGEIIPKVVKVVKDRRTGKEKEFVFPDTCPVCGAKLVREEGEAAWRCINVACPAQIKGRILHYGSRNAMNIEGLGDVLVDMLVERGLVKDYGDLYYLKKEDISSLERMGEKSAENLLQEIEASKQRELERLIFGLGIRHIGIHAARILANRYHSIDRLKEASFEELAGIKGIGPISARSIKQFFEQEGNLRVLEKLRKAGVRMEEEVLEEGEKPLQGKKFVFTGALETMTRDEAQREVIRLGGEVSSSVSKKTDFVVVGKDPGSKYKKAISLGVKTITEEEFLRMIGRK</sequence>
<dbReference type="Gene3D" id="6.20.10.30">
    <property type="match status" value="1"/>
</dbReference>
<dbReference type="Pfam" id="PF14520">
    <property type="entry name" value="HHH_5"/>
    <property type="match status" value="1"/>
</dbReference>
<keyword evidence="4 14" id="KW-0436">Ligase</keyword>
<dbReference type="InterPro" id="IPR004149">
    <property type="entry name" value="Znf_DNAligase_C4"/>
</dbReference>
<dbReference type="Gene3D" id="2.40.50.140">
    <property type="entry name" value="Nucleic acid-binding proteins"/>
    <property type="match status" value="1"/>
</dbReference>
<dbReference type="GO" id="GO:0006260">
    <property type="term" value="P:DNA replication"/>
    <property type="evidence" value="ECO:0007669"/>
    <property type="project" value="UniProtKB-KW"/>
</dbReference>
<evidence type="ECO:0000259" key="16">
    <source>
        <dbReference type="PROSITE" id="PS50172"/>
    </source>
</evidence>
<dbReference type="GO" id="GO:0006281">
    <property type="term" value="P:DNA repair"/>
    <property type="evidence" value="ECO:0007669"/>
    <property type="project" value="UniProtKB-KW"/>
</dbReference>
<dbReference type="SMART" id="SM00292">
    <property type="entry name" value="BRCT"/>
    <property type="match status" value="1"/>
</dbReference>
<keyword evidence="8 14" id="KW-0862">Zinc</keyword>
<feature type="active site" description="N6-AMP-lysine intermediate" evidence="14">
    <location>
        <position position="117"/>
    </location>
</feature>
<dbReference type="Pfam" id="PF03120">
    <property type="entry name" value="OB_DNA_ligase"/>
    <property type="match status" value="1"/>
</dbReference>
<dbReference type="FunFam" id="1.10.287.610:FF:000002">
    <property type="entry name" value="DNA ligase"/>
    <property type="match status" value="1"/>
</dbReference>
<dbReference type="InterPro" id="IPR018239">
    <property type="entry name" value="DNA_ligase_AS"/>
</dbReference>
<evidence type="ECO:0000256" key="6">
    <source>
        <dbReference type="ARBA" id="ARBA00022723"/>
    </source>
</evidence>
<dbReference type="PROSITE" id="PS50172">
    <property type="entry name" value="BRCT"/>
    <property type="match status" value="1"/>
</dbReference>
<name>A0A7C0VAS0_UNCW3</name>
<keyword evidence="10 14" id="KW-0520">NAD</keyword>
<dbReference type="EC" id="6.5.1.2" evidence="2 14"/>
<protein>
    <recommendedName>
        <fullName evidence="3 14">DNA ligase</fullName>
        <ecNumber evidence="2 14">6.5.1.2</ecNumber>
    </recommendedName>
    <alternativeName>
        <fullName evidence="14">Polydeoxyribonucleotide synthase [NAD(+)]</fullName>
    </alternativeName>
</protein>
<dbReference type="InterPro" id="IPR013840">
    <property type="entry name" value="DNAligase_N"/>
</dbReference>
<dbReference type="FunFam" id="3.30.470.30:FF:000001">
    <property type="entry name" value="DNA ligase"/>
    <property type="match status" value="1"/>
</dbReference>
<evidence type="ECO:0000256" key="13">
    <source>
        <dbReference type="ARBA" id="ARBA00060881"/>
    </source>
</evidence>
<evidence type="ECO:0000256" key="4">
    <source>
        <dbReference type="ARBA" id="ARBA00022598"/>
    </source>
</evidence>
<dbReference type="HAMAP" id="MF_01588">
    <property type="entry name" value="DNA_ligase_A"/>
    <property type="match status" value="1"/>
</dbReference>
<evidence type="ECO:0000256" key="7">
    <source>
        <dbReference type="ARBA" id="ARBA00022763"/>
    </source>
</evidence>
<comment type="function">
    <text evidence="1 14">DNA ligase that catalyzes the formation of phosphodiester linkages between 5'-phosphoryl and 3'-hydroxyl groups in double-stranded DNA using NAD as a coenzyme and as the energy source for the reaction. It is essential for DNA replication and repair of damaged DNA.</text>
</comment>
<dbReference type="GO" id="GO:0003677">
    <property type="term" value="F:DNA binding"/>
    <property type="evidence" value="ECO:0007669"/>
    <property type="project" value="InterPro"/>
</dbReference>
<dbReference type="Pfam" id="PF01653">
    <property type="entry name" value="DNA_ligase_aden"/>
    <property type="match status" value="1"/>
</dbReference>
<feature type="binding site" evidence="14">
    <location>
        <begin position="83"/>
        <end position="84"/>
    </location>
    <ligand>
        <name>NAD(+)</name>
        <dbReference type="ChEBI" id="CHEBI:57540"/>
    </ligand>
</feature>
<evidence type="ECO:0000256" key="15">
    <source>
        <dbReference type="RuleBase" id="RU000618"/>
    </source>
</evidence>
<dbReference type="CDD" id="cd00114">
    <property type="entry name" value="LIGANc"/>
    <property type="match status" value="1"/>
</dbReference>
<gene>
    <name evidence="14 17" type="primary">ligA</name>
    <name evidence="17" type="ORF">ENF18_05600</name>
</gene>
<dbReference type="CDD" id="cd17748">
    <property type="entry name" value="BRCT_DNA_ligase_like"/>
    <property type="match status" value="1"/>
</dbReference>
<feature type="binding site" evidence="14">
    <location>
        <begin position="34"/>
        <end position="38"/>
    </location>
    <ligand>
        <name>NAD(+)</name>
        <dbReference type="ChEBI" id="CHEBI:57540"/>
    </ligand>
</feature>
<dbReference type="SUPFAM" id="SSF52113">
    <property type="entry name" value="BRCT domain"/>
    <property type="match status" value="1"/>
</dbReference>
<feature type="domain" description="BRCT" evidence="16">
    <location>
        <begin position="590"/>
        <end position="669"/>
    </location>
</feature>
<comment type="similarity">
    <text evidence="13 14">Belongs to the NAD-dependent DNA ligase family. LigA subfamily.</text>
</comment>
<keyword evidence="5 14" id="KW-0235">DNA replication</keyword>
<dbReference type="InterPro" id="IPR001679">
    <property type="entry name" value="DNA_ligase"/>
</dbReference>
<dbReference type="InterPro" id="IPR004150">
    <property type="entry name" value="NAD_DNA_ligase_OB"/>
</dbReference>
<feature type="binding site" evidence="14">
    <location>
        <position position="412"/>
    </location>
    <ligand>
        <name>Zn(2+)</name>
        <dbReference type="ChEBI" id="CHEBI:29105"/>
    </ligand>
</feature>
<dbReference type="GO" id="GO:0003911">
    <property type="term" value="F:DNA ligase (NAD+) activity"/>
    <property type="evidence" value="ECO:0007669"/>
    <property type="project" value="UniProtKB-UniRule"/>
</dbReference>
<evidence type="ECO:0000256" key="11">
    <source>
        <dbReference type="ARBA" id="ARBA00023204"/>
    </source>
</evidence>
<dbReference type="Gene3D" id="3.40.50.10190">
    <property type="entry name" value="BRCT domain"/>
    <property type="match status" value="1"/>
</dbReference>
<dbReference type="NCBIfam" id="TIGR00575">
    <property type="entry name" value="dnlj"/>
    <property type="match status" value="1"/>
</dbReference>
<dbReference type="FunFam" id="1.10.150.20:FF:000006">
    <property type="entry name" value="DNA ligase"/>
    <property type="match status" value="1"/>
</dbReference>
<feature type="binding site" evidence="14">
    <location>
        <position position="291"/>
    </location>
    <ligand>
        <name>NAD(+)</name>
        <dbReference type="ChEBI" id="CHEBI:57540"/>
    </ligand>
</feature>
<dbReference type="InterPro" id="IPR013839">
    <property type="entry name" value="DNAligase_adenylation"/>
</dbReference>
<dbReference type="Gene3D" id="3.30.470.30">
    <property type="entry name" value="DNA ligase/mRNA capping enzyme"/>
    <property type="match status" value="1"/>
</dbReference>
<evidence type="ECO:0000256" key="5">
    <source>
        <dbReference type="ARBA" id="ARBA00022705"/>
    </source>
</evidence>
<dbReference type="InterPro" id="IPR003583">
    <property type="entry name" value="Hlx-hairpin-Hlx_DNA-bd_motif"/>
</dbReference>
<keyword evidence="6 14" id="KW-0479">Metal-binding</keyword>
<dbReference type="InterPro" id="IPR010994">
    <property type="entry name" value="RuvA_2-like"/>
</dbReference>
<dbReference type="PROSITE" id="PS01055">
    <property type="entry name" value="DNA_LIGASE_N1"/>
    <property type="match status" value="1"/>
</dbReference>
<dbReference type="Gene3D" id="1.10.287.610">
    <property type="entry name" value="Helix hairpin bin"/>
    <property type="match status" value="1"/>
</dbReference>
<evidence type="ECO:0000256" key="2">
    <source>
        <dbReference type="ARBA" id="ARBA00012722"/>
    </source>
</evidence>
<dbReference type="InterPro" id="IPR012340">
    <property type="entry name" value="NA-bd_OB-fold"/>
</dbReference>
<comment type="cofactor">
    <cofactor evidence="14">
        <name>Mg(2+)</name>
        <dbReference type="ChEBI" id="CHEBI:18420"/>
    </cofactor>
    <cofactor evidence="14">
        <name>Mn(2+)</name>
        <dbReference type="ChEBI" id="CHEBI:29035"/>
    </cofactor>
</comment>
<dbReference type="FunFam" id="1.10.150.20:FF:000007">
    <property type="entry name" value="DNA ligase"/>
    <property type="match status" value="1"/>
</dbReference>
<dbReference type="SUPFAM" id="SSF50249">
    <property type="entry name" value="Nucleic acid-binding proteins"/>
    <property type="match status" value="1"/>
</dbReference>
<feature type="binding site" evidence="14">
    <location>
        <position position="115"/>
    </location>
    <ligand>
        <name>NAD(+)</name>
        <dbReference type="ChEBI" id="CHEBI:57540"/>
    </ligand>
</feature>
<dbReference type="GO" id="GO:0046872">
    <property type="term" value="F:metal ion binding"/>
    <property type="evidence" value="ECO:0007669"/>
    <property type="project" value="UniProtKB-KW"/>
</dbReference>
<comment type="caution">
    <text evidence="17">The sequence shown here is derived from an EMBL/GenBank/DDBJ whole genome shotgun (WGS) entry which is preliminary data.</text>
</comment>
<dbReference type="SMART" id="SM00278">
    <property type="entry name" value="HhH1"/>
    <property type="match status" value="3"/>
</dbReference>
<dbReference type="EMBL" id="DQWE01000267">
    <property type="protein sequence ID" value="HDI83247.1"/>
    <property type="molecule type" value="Genomic_DNA"/>
</dbReference>
<keyword evidence="7 14" id="KW-0227">DNA damage</keyword>